<proteinExistence type="predicted"/>
<dbReference type="AlphaFoldDB" id="A0A6C0BJL1"/>
<feature type="region of interest" description="Disordered" evidence="1">
    <location>
        <begin position="72"/>
        <end position="98"/>
    </location>
</feature>
<organism evidence="2">
    <name type="scientific">viral metagenome</name>
    <dbReference type="NCBI Taxonomy" id="1070528"/>
    <lineage>
        <taxon>unclassified sequences</taxon>
        <taxon>metagenomes</taxon>
        <taxon>organismal metagenomes</taxon>
    </lineage>
</organism>
<accession>A0A6C0BJL1</accession>
<evidence type="ECO:0000256" key="1">
    <source>
        <dbReference type="SAM" id="MobiDB-lite"/>
    </source>
</evidence>
<dbReference type="EMBL" id="MN739163">
    <property type="protein sequence ID" value="QHS91749.1"/>
    <property type="molecule type" value="Genomic_DNA"/>
</dbReference>
<feature type="compositionally biased region" description="Basic residues" evidence="1">
    <location>
        <begin position="76"/>
        <end position="98"/>
    </location>
</feature>
<name>A0A6C0BJL1_9ZZZZ</name>
<evidence type="ECO:0000313" key="2">
    <source>
        <dbReference type="EMBL" id="QHS91749.1"/>
    </source>
</evidence>
<reference evidence="2" key="1">
    <citation type="journal article" date="2020" name="Nature">
        <title>Giant virus diversity and host interactions through global metagenomics.</title>
        <authorList>
            <person name="Schulz F."/>
            <person name="Roux S."/>
            <person name="Paez-Espino D."/>
            <person name="Jungbluth S."/>
            <person name="Walsh D.A."/>
            <person name="Denef V.J."/>
            <person name="McMahon K.D."/>
            <person name="Konstantinidis K.T."/>
            <person name="Eloe-Fadrosh E.A."/>
            <person name="Kyrpides N.C."/>
            <person name="Woyke T."/>
        </authorList>
    </citation>
    <scope>NUCLEOTIDE SEQUENCE</scope>
    <source>
        <strain evidence="2">GVMAG-M-3300013006-15</strain>
    </source>
</reference>
<protein>
    <submittedName>
        <fullName evidence="2">Uncharacterized protein</fullName>
    </submittedName>
</protein>
<sequence length="98" mass="11408">MSANEQRYLEREIAKYQQRANRAAAARNEGGRSTFQRYVNRYSNKLASMQNNGGVCRKIWNGVKWVLTCGSARSQGRTRKVQKSKKQKKSLTRRNRKI</sequence>